<gene>
    <name evidence="4" type="ORF">BDV98DRAFT_583508</name>
</gene>
<accession>A0A5C3QDS3</accession>
<evidence type="ECO:0000256" key="2">
    <source>
        <dbReference type="SAM" id="Phobius"/>
    </source>
</evidence>
<dbReference type="InterPro" id="IPR055561">
    <property type="entry name" value="DUF7137"/>
</dbReference>
<dbReference type="Proteomes" id="UP000305067">
    <property type="component" value="Unassembled WGS sequence"/>
</dbReference>
<feature type="region of interest" description="Disordered" evidence="1">
    <location>
        <begin position="1"/>
        <end position="72"/>
    </location>
</feature>
<name>A0A5C3QDS3_9AGAR</name>
<sequence length="227" mass="24000">MSDQNPGQNPPADEDGPTQPGGGGGGNGNGNGNGNNGNGNGNGTGNGENTPDDENDNNDDTTTSTPVISIPDSAPAGALSMINPPMASTTFYKIAPLEYITFQWSLTDIGPNEGTLAGDTTELVWNSYEWNQANPTLRLTPEKYRLSVWDNRGDGVPRLAGHMQAFHGLEFALYTPLPYTALAGGWKCTDYNAGTRLSSHPLSIALISTVLIVFLSSFTLLRGVRRG</sequence>
<dbReference type="STRING" id="1884261.A0A5C3QDS3"/>
<keyword evidence="2" id="KW-0472">Membrane</keyword>
<dbReference type="EMBL" id="ML178829">
    <property type="protein sequence ID" value="TFL00225.1"/>
    <property type="molecule type" value="Genomic_DNA"/>
</dbReference>
<feature type="transmembrane region" description="Helical" evidence="2">
    <location>
        <begin position="202"/>
        <end position="221"/>
    </location>
</feature>
<dbReference type="AlphaFoldDB" id="A0A5C3QDS3"/>
<feature type="compositionally biased region" description="Gly residues" evidence="1">
    <location>
        <begin position="19"/>
        <end position="46"/>
    </location>
</feature>
<feature type="domain" description="DUF7137" evidence="3">
    <location>
        <begin position="109"/>
        <end position="189"/>
    </location>
</feature>
<reference evidence="4 5" key="1">
    <citation type="journal article" date="2019" name="Nat. Ecol. Evol.">
        <title>Megaphylogeny resolves global patterns of mushroom evolution.</title>
        <authorList>
            <person name="Varga T."/>
            <person name="Krizsan K."/>
            <person name="Foldi C."/>
            <person name="Dima B."/>
            <person name="Sanchez-Garcia M."/>
            <person name="Sanchez-Ramirez S."/>
            <person name="Szollosi G.J."/>
            <person name="Szarkandi J.G."/>
            <person name="Papp V."/>
            <person name="Albert L."/>
            <person name="Andreopoulos W."/>
            <person name="Angelini C."/>
            <person name="Antonin V."/>
            <person name="Barry K.W."/>
            <person name="Bougher N.L."/>
            <person name="Buchanan P."/>
            <person name="Buyck B."/>
            <person name="Bense V."/>
            <person name="Catcheside P."/>
            <person name="Chovatia M."/>
            <person name="Cooper J."/>
            <person name="Damon W."/>
            <person name="Desjardin D."/>
            <person name="Finy P."/>
            <person name="Geml J."/>
            <person name="Haridas S."/>
            <person name="Hughes K."/>
            <person name="Justo A."/>
            <person name="Karasinski D."/>
            <person name="Kautmanova I."/>
            <person name="Kiss B."/>
            <person name="Kocsube S."/>
            <person name="Kotiranta H."/>
            <person name="LaButti K.M."/>
            <person name="Lechner B.E."/>
            <person name="Liimatainen K."/>
            <person name="Lipzen A."/>
            <person name="Lukacs Z."/>
            <person name="Mihaltcheva S."/>
            <person name="Morgado L.N."/>
            <person name="Niskanen T."/>
            <person name="Noordeloos M.E."/>
            <person name="Ohm R.A."/>
            <person name="Ortiz-Santana B."/>
            <person name="Ovrebo C."/>
            <person name="Racz N."/>
            <person name="Riley R."/>
            <person name="Savchenko A."/>
            <person name="Shiryaev A."/>
            <person name="Soop K."/>
            <person name="Spirin V."/>
            <person name="Szebenyi C."/>
            <person name="Tomsovsky M."/>
            <person name="Tulloss R.E."/>
            <person name="Uehling J."/>
            <person name="Grigoriev I.V."/>
            <person name="Vagvolgyi C."/>
            <person name="Papp T."/>
            <person name="Martin F.M."/>
            <person name="Miettinen O."/>
            <person name="Hibbett D.S."/>
            <person name="Nagy L.G."/>
        </authorList>
    </citation>
    <scope>NUCLEOTIDE SEQUENCE [LARGE SCALE GENOMIC DNA]</scope>
    <source>
        <strain evidence="4 5">CBS 309.79</strain>
    </source>
</reference>
<keyword evidence="2" id="KW-1133">Transmembrane helix</keyword>
<evidence type="ECO:0000256" key="1">
    <source>
        <dbReference type="SAM" id="MobiDB-lite"/>
    </source>
</evidence>
<feature type="compositionally biased region" description="Acidic residues" evidence="1">
    <location>
        <begin position="50"/>
        <end position="59"/>
    </location>
</feature>
<dbReference type="PANTHER" id="PTHR42028">
    <property type="entry name" value="CHROMOSOME 1, WHOLE GENOME SHOTGUN SEQUENCE"/>
    <property type="match status" value="1"/>
</dbReference>
<proteinExistence type="predicted"/>
<protein>
    <recommendedName>
        <fullName evidence="3">DUF7137 domain-containing protein</fullName>
    </recommendedName>
</protein>
<evidence type="ECO:0000313" key="4">
    <source>
        <dbReference type="EMBL" id="TFL00225.1"/>
    </source>
</evidence>
<dbReference type="Pfam" id="PF23585">
    <property type="entry name" value="DUF7137"/>
    <property type="match status" value="1"/>
</dbReference>
<keyword evidence="2" id="KW-0812">Transmembrane</keyword>
<evidence type="ECO:0000313" key="5">
    <source>
        <dbReference type="Proteomes" id="UP000305067"/>
    </source>
</evidence>
<dbReference type="PANTHER" id="PTHR42028:SF1">
    <property type="entry name" value="YALI0E30657P"/>
    <property type="match status" value="1"/>
</dbReference>
<organism evidence="4 5">
    <name type="scientific">Pterulicium gracile</name>
    <dbReference type="NCBI Taxonomy" id="1884261"/>
    <lineage>
        <taxon>Eukaryota</taxon>
        <taxon>Fungi</taxon>
        <taxon>Dikarya</taxon>
        <taxon>Basidiomycota</taxon>
        <taxon>Agaricomycotina</taxon>
        <taxon>Agaricomycetes</taxon>
        <taxon>Agaricomycetidae</taxon>
        <taxon>Agaricales</taxon>
        <taxon>Pleurotineae</taxon>
        <taxon>Pterulaceae</taxon>
        <taxon>Pterulicium</taxon>
    </lineage>
</organism>
<keyword evidence="5" id="KW-1185">Reference proteome</keyword>
<evidence type="ECO:0000259" key="3">
    <source>
        <dbReference type="Pfam" id="PF23585"/>
    </source>
</evidence>
<dbReference type="OrthoDB" id="2435509at2759"/>